<dbReference type="Proteomes" id="UP000076871">
    <property type="component" value="Unassembled WGS sequence"/>
</dbReference>
<reference evidence="1 2" key="1">
    <citation type="journal article" date="2016" name="Mol. Biol. Evol.">
        <title>Comparative Genomics of Early-Diverging Mushroom-Forming Fungi Provides Insights into the Origins of Lignocellulose Decay Capabilities.</title>
        <authorList>
            <person name="Nagy L.G."/>
            <person name="Riley R."/>
            <person name="Tritt A."/>
            <person name="Adam C."/>
            <person name="Daum C."/>
            <person name="Floudas D."/>
            <person name="Sun H."/>
            <person name="Yadav J.S."/>
            <person name="Pangilinan J."/>
            <person name="Larsson K.H."/>
            <person name="Matsuura K."/>
            <person name="Barry K."/>
            <person name="Labutti K."/>
            <person name="Kuo R."/>
            <person name="Ohm R.A."/>
            <person name="Bhattacharya S.S."/>
            <person name="Shirouzu T."/>
            <person name="Yoshinaga Y."/>
            <person name="Martin F.M."/>
            <person name="Grigoriev I.V."/>
            <person name="Hibbett D.S."/>
        </authorList>
    </citation>
    <scope>NUCLEOTIDE SEQUENCE [LARGE SCALE GENOMIC DNA]</scope>
    <source>
        <strain evidence="1 2">93-53</strain>
    </source>
</reference>
<organism evidence="1 2">
    <name type="scientific">Laetiporus sulphureus 93-53</name>
    <dbReference type="NCBI Taxonomy" id="1314785"/>
    <lineage>
        <taxon>Eukaryota</taxon>
        <taxon>Fungi</taxon>
        <taxon>Dikarya</taxon>
        <taxon>Basidiomycota</taxon>
        <taxon>Agaricomycotina</taxon>
        <taxon>Agaricomycetes</taxon>
        <taxon>Polyporales</taxon>
        <taxon>Laetiporus</taxon>
    </lineage>
</organism>
<sequence>MGAVQYCSAERIVANELTACAVFVLAVIGSSARESSVVRFAKSDAEQVVEVKTWKECSLRVRQSKAKTRFQLQLIECSQAVSII</sequence>
<dbReference type="EMBL" id="KV427662">
    <property type="protein sequence ID" value="KZT01629.1"/>
    <property type="molecule type" value="Genomic_DNA"/>
</dbReference>
<evidence type="ECO:0000313" key="1">
    <source>
        <dbReference type="EMBL" id="KZT01629.1"/>
    </source>
</evidence>
<evidence type="ECO:0000313" key="2">
    <source>
        <dbReference type="Proteomes" id="UP000076871"/>
    </source>
</evidence>
<keyword evidence="2" id="KW-1185">Reference proteome</keyword>
<dbReference type="InParanoid" id="A0A165BTM5"/>
<name>A0A165BTM5_9APHY</name>
<proteinExistence type="predicted"/>
<gene>
    <name evidence="1" type="ORF">LAESUDRAFT_731050</name>
</gene>
<dbReference type="RefSeq" id="XP_040759369.1">
    <property type="nucleotide sequence ID" value="XM_040909963.1"/>
</dbReference>
<protein>
    <submittedName>
        <fullName evidence="1">Uncharacterized protein</fullName>
    </submittedName>
</protein>
<dbReference type="GeneID" id="63826992"/>
<dbReference type="AlphaFoldDB" id="A0A165BTM5"/>
<accession>A0A165BTM5</accession>